<feature type="transmembrane region" description="Helical" evidence="12">
    <location>
        <begin position="329"/>
        <end position="349"/>
    </location>
</feature>
<keyword evidence="7 12" id="KW-1133">Transmembrane helix</keyword>
<feature type="transmembrane region" description="Helical" evidence="12">
    <location>
        <begin position="298"/>
        <end position="317"/>
    </location>
</feature>
<keyword evidence="5 12" id="KW-0812">Transmembrane</keyword>
<evidence type="ECO:0000256" key="12">
    <source>
        <dbReference type="RuleBase" id="RU362010"/>
    </source>
</evidence>
<dbReference type="OrthoDB" id="9803416at2"/>
<proteinExistence type="inferred from homology"/>
<dbReference type="InterPro" id="IPR045861">
    <property type="entry name" value="CorA_cytoplasmic_dom"/>
</dbReference>
<dbReference type="GO" id="GO:0000287">
    <property type="term" value="F:magnesium ion binding"/>
    <property type="evidence" value="ECO:0007669"/>
    <property type="project" value="TreeGrafter"/>
</dbReference>
<dbReference type="GO" id="GO:0015087">
    <property type="term" value="F:cobalt ion transmembrane transporter activity"/>
    <property type="evidence" value="ECO:0007669"/>
    <property type="project" value="UniProtKB-UniRule"/>
</dbReference>
<gene>
    <name evidence="12 13" type="primary">corA</name>
    <name evidence="13" type="ORF">FNH13_14695</name>
</gene>
<keyword evidence="8 12" id="KW-0406">Ion transport</keyword>
<dbReference type="Gene3D" id="3.30.460.20">
    <property type="entry name" value="CorA soluble domain-like"/>
    <property type="match status" value="1"/>
</dbReference>
<evidence type="ECO:0000313" key="14">
    <source>
        <dbReference type="Proteomes" id="UP000315395"/>
    </source>
</evidence>
<keyword evidence="14" id="KW-1185">Reference proteome</keyword>
<evidence type="ECO:0000256" key="10">
    <source>
        <dbReference type="ARBA" id="ARBA00034269"/>
    </source>
</evidence>
<dbReference type="PANTHER" id="PTHR46494">
    <property type="entry name" value="CORA FAMILY METAL ION TRANSPORTER (EUROFUNG)"/>
    <property type="match status" value="1"/>
</dbReference>
<dbReference type="KEGG" id="orz:FNH13_14695"/>
<evidence type="ECO:0000256" key="5">
    <source>
        <dbReference type="ARBA" id="ARBA00022692"/>
    </source>
</evidence>
<dbReference type="GO" id="GO:0015095">
    <property type="term" value="F:magnesium ion transmembrane transporter activity"/>
    <property type="evidence" value="ECO:0007669"/>
    <property type="project" value="UniProtKB-UniRule"/>
</dbReference>
<dbReference type="SUPFAM" id="SSF143865">
    <property type="entry name" value="CorA soluble domain-like"/>
    <property type="match status" value="1"/>
</dbReference>
<keyword evidence="4 12" id="KW-1003">Cell membrane</keyword>
<keyword evidence="3 12" id="KW-0813">Transport</keyword>
<dbReference type="InterPro" id="IPR045863">
    <property type="entry name" value="CorA_TM1_TM2"/>
</dbReference>
<evidence type="ECO:0000256" key="8">
    <source>
        <dbReference type="ARBA" id="ARBA00023065"/>
    </source>
</evidence>
<dbReference type="CDD" id="cd12830">
    <property type="entry name" value="MtCorA-like"/>
    <property type="match status" value="1"/>
</dbReference>
<comment type="function">
    <text evidence="11">Mediates influx of magnesium ions. Alternates between open and closed states. Activated by low cytoplasmic Mg(2+) levels. Inactive when cytoplasmic Mg(2+) levels are high.</text>
</comment>
<dbReference type="GO" id="GO:0005886">
    <property type="term" value="C:plasma membrane"/>
    <property type="evidence" value="ECO:0007669"/>
    <property type="project" value="UniProtKB-SubCell"/>
</dbReference>
<evidence type="ECO:0000256" key="4">
    <source>
        <dbReference type="ARBA" id="ARBA00022475"/>
    </source>
</evidence>
<sequence>MTGSRRGWRSSPVSRSHWVWPAGSSTRGDPLIVDRAVYRKGIRHECGDLSDDLAAIRASEGSDFLWIGLKDPTDAEFADVDQELGLHPLAVEDAVSGRQRVKVEGYGSTIFAALKTLAYVEETSDIETGEIMIFVGDGFVVTVRRGDVAPLTPVRRILEASPERLAEQGPDGVLHAVLDAVVDTYLEIDLEVAADLDEIEESVFGSNDTAHSGAIYRLKREVLEFRRAAAPLTPAVAWLSSAEGPIESGELQLRFRDVGDHLLRVTDHIETYDRLLGDIFNAHLAQISIQQNNDMRKISAWVAMAAVPTMVAGVYGMNFEDMPELHWSFGYPLVVALMALACIFLYRAFRRSGWL</sequence>
<evidence type="ECO:0000256" key="7">
    <source>
        <dbReference type="ARBA" id="ARBA00022989"/>
    </source>
</evidence>
<dbReference type="PANTHER" id="PTHR46494:SF1">
    <property type="entry name" value="CORA FAMILY METAL ION TRANSPORTER (EUROFUNG)"/>
    <property type="match status" value="1"/>
</dbReference>
<evidence type="ECO:0000256" key="11">
    <source>
        <dbReference type="ARBA" id="ARBA00045497"/>
    </source>
</evidence>
<dbReference type="NCBIfam" id="TIGR00383">
    <property type="entry name" value="corA"/>
    <property type="match status" value="1"/>
</dbReference>
<evidence type="ECO:0000256" key="9">
    <source>
        <dbReference type="ARBA" id="ARBA00023136"/>
    </source>
</evidence>
<comment type="similarity">
    <text evidence="2 12">Belongs to the CorA metal ion transporter (MIT) (TC 1.A.35) family.</text>
</comment>
<protein>
    <recommendedName>
        <fullName evidence="12">Magnesium transport protein CorA</fullName>
    </recommendedName>
</protein>
<evidence type="ECO:0000313" key="13">
    <source>
        <dbReference type="EMBL" id="QDO89422.1"/>
    </source>
</evidence>
<keyword evidence="9 12" id="KW-0472">Membrane</keyword>
<dbReference type="GO" id="GO:0050897">
    <property type="term" value="F:cobalt ion binding"/>
    <property type="evidence" value="ECO:0007669"/>
    <property type="project" value="TreeGrafter"/>
</dbReference>
<dbReference type="FunFam" id="1.20.58.340:FF:000004">
    <property type="entry name" value="Magnesium transport protein CorA"/>
    <property type="match status" value="1"/>
</dbReference>
<dbReference type="InterPro" id="IPR002523">
    <property type="entry name" value="MgTranspt_CorA/ZnTranspt_ZntB"/>
</dbReference>
<dbReference type="InterPro" id="IPR004488">
    <property type="entry name" value="Mg/Co-transport_prot_CorA"/>
</dbReference>
<reference evidence="13 14" key="1">
    <citation type="submission" date="2019-07" db="EMBL/GenBank/DDBJ databases">
        <title>complete genome sequencing of Ornithinimicrobium sp. H23M54.</title>
        <authorList>
            <person name="Bae J.-W."/>
            <person name="Lee S.-Y."/>
        </authorList>
    </citation>
    <scope>NUCLEOTIDE SEQUENCE [LARGE SCALE GENOMIC DNA]</scope>
    <source>
        <strain evidence="13 14">H23M54</strain>
    </source>
</reference>
<comment type="catalytic activity">
    <reaction evidence="10">
        <text>Mg(2+)(in) = Mg(2+)(out)</text>
        <dbReference type="Rhea" id="RHEA:29827"/>
        <dbReference type="ChEBI" id="CHEBI:18420"/>
    </reaction>
</comment>
<accession>A0A516GD33</accession>
<dbReference type="Proteomes" id="UP000315395">
    <property type="component" value="Chromosome"/>
</dbReference>
<dbReference type="EMBL" id="CP041616">
    <property type="protein sequence ID" value="QDO89422.1"/>
    <property type="molecule type" value="Genomic_DNA"/>
</dbReference>
<evidence type="ECO:0000256" key="2">
    <source>
        <dbReference type="ARBA" id="ARBA00009765"/>
    </source>
</evidence>
<name>A0A516GD33_9MICO</name>
<evidence type="ECO:0000256" key="3">
    <source>
        <dbReference type="ARBA" id="ARBA00022448"/>
    </source>
</evidence>
<evidence type="ECO:0000256" key="1">
    <source>
        <dbReference type="ARBA" id="ARBA00004651"/>
    </source>
</evidence>
<evidence type="ECO:0000256" key="6">
    <source>
        <dbReference type="ARBA" id="ARBA00022842"/>
    </source>
</evidence>
<dbReference type="Gene3D" id="1.20.58.340">
    <property type="entry name" value="Magnesium transport protein CorA, transmembrane region"/>
    <property type="match status" value="2"/>
</dbReference>
<keyword evidence="6 12" id="KW-0460">Magnesium</keyword>
<dbReference type="SUPFAM" id="SSF144083">
    <property type="entry name" value="Magnesium transport protein CorA, transmembrane region"/>
    <property type="match status" value="1"/>
</dbReference>
<dbReference type="Pfam" id="PF01544">
    <property type="entry name" value="CorA"/>
    <property type="match status" value="1"/>
</dbReference>
<organism evidence="13 14">
    <name type="scientific">Ornithinimicrobium ciconiae</name>
    <dbReference type="NCBI Taxonomy" id="2594265"/>
    <lineage>
        <taxon>Bacteria</taxon>
        <taxon>Bacillati</taxon>
        <taxon>Actinomycetota</taxon>
        <taxon>Actinomycetes</taxon>
        <taxon>Micrococcales</taxon>
        <taxon>Ornithinimicrobiaceae</taxon>
        <taxon>Ornithinimicrobium</taxon>
    </lineage>
</organism>
<comment type="subcellular location">
    <subcellularLocation>
        <location evidence="1">Cell membrane</location>
        <topology evidence="1">Multi-pass membrane protein</topology>
    </subcellularLocation>
    <subcellularLocation>
        <location evidence="12">Membrane</location>
        <topology evidence="12">Multi-pass membrane protein</topology>
    </subcellularLocation>
</comment>
<dbReference type="AlphaFoldDB" id="A0A516GD33"/>